<comment type="caution">
    <text evidence="1">The sequence shown here is derived from an EMBL/GenBank/DDBJ whole genome shotgun (WGS) entry which is preliminary data.</text>
</comment>
<dbReference type="Proteomes" id="UP000541425">
    <property type="component" value="Unassembled WGS sequence"/>
</dbReference>
<dbReference type="AlphaFoldDB" id="A0A7W5XY21"/>
<dbReference type="EMBL" id="JACICA010000005">
    <property type="protein sequence ID" value="MBB3702770.1"/>
    <property type="molecule type" value="Genomic_DNA"/>
</dbReference>
<proteinExistence type="predicted"/>
<accession>A0A7W5XY21</accession>
<reference evidence="1 2" key="1">
    <citation type="submission" date="2020-08" db="EMBL/GenBank/DDBJ databases">
        <title>Genomic Encyclopedia of Type Strains, Phase IV (KMG-IV): sequencing the most valuable type-strain genomes for metagenomic binning, comparative biology and taxonomic classification.</title>
        <authorList>
            <person name="Goeker M."/>
        </authorList>
    </citation>
    <scope>NUCLEOTIDE SEQUENCE [LARGE SCALE GENOMIC DNA]</scope>
    <source>
        <strain evidence="1 2">DSM 22548</strain>
    </source>
</reference>
<gene>
    <name evidence="1" type="ORF">FHS60_001239</name>
</gene>
<organism evidence="1 2">
    <name type="scientific">Alloprevotella rava</name>
    <dbReference type="NCBI Taxonomy" id="671218"/>
    <lineage>
        <taxon>Bacteria</taxon>
        <taxon>Pseudomonadati</taxon>
        <taxon>Bacteroidota</taxon>
        <taxon>Bacteroidia</taxon>
        <taxon>Bacteroidales</taxon>
        <taxon>Prevotellaceae</taxon>
        <taxon>Alloprevotella</taxon>
    </lineage>
</organism>
<name>A0A7W5XY21_9BACT</name>
<sequence>MNSESLLFDFRGFYNVYVKRTVYEQLSIYTYWKMFLGTVTML</sequence>
<protein>
    <submittedName>
        <fullName evidence="1">Uncharacterized protein</fullName>
    </submittedName>
</protein>
<evidence type="ECO:0000313" key="2">
    <source>
        <dbReference type="Proteomes" id="UP000541425"/>
    </source>
</evidence>
<evidence type="ECO:0000313" key="1">
    <source>
        <dbReference type="EMBL" id="MBB3702770.1"/>
    </source>
</evidence>